<dbReference type="EMBL" id="CAJJDN010000127">
    <property type="protein sequence ID" value="CAD8120690.1"/>
    <property type="molecule type" value="Genomic_DNA"/>
</dbReference>
<feature type="transmembrane region" description="Helical" evidence="1">
    <location>
        <begin position="2607"/>
        <end position="2632"/>
    </location>
</feature>
<reference evidence="2" key="1">
    <citation type="submission" date="2021-01" db="EMBL/GenBank/DDBJ databases">
        <authorList>
            <consortium name="Genoscope - CEA"/>
            <person name="William W."/>
        </authorList>
    </citation>
    <scope>NUCLEOTIDE SEQUENCE</scope>
</reference>
<feature type="transmembrane region" description="Helical" evidence="1">
    <location>
        <begin position="2691"/>
        <end position="2712"/>
    </location>
</feature>
<feature type="transmembrane region" description="Helical" evidence="1">
    <location>
        <begin position="2830"/>
        <end position="2850"/>
    </location>
</feature>
<evidence type="ECO:0008006" key="4">
    <source>
        <dbReference type="Google" id="ProtNLM"/>
    </source>
</evidence>
<evidence type="ECO:0000313" key="2">
    <source>
        <dbReference type="EMBL" id="CAD8120690.1"/>
    </source>
</evidence>
<feature type="transmembrane region" description="Helical" evidence="1">
    <location>
        <begin position="2802"/>
        <end position="2818"/>
    </location>
</feature>
<proteinExistence type="predicted"/>
<accession>A0A8S1R287</accession>
<comment type="caution">
    <text evidence="2">The sequence shown here is derived from an EMBL/GenBank/DDBJ whole genome shotgun (WGS) entry which is preliminary data.</text>
</comment>
<dbReference type="Proteomes" id="UP000692954">
    <property type="component" value="Unassembled WGS sequence"/>
</dbReference>
<evidence type="ECO:0000256" key="1">
    <source>
        <dbReference type="SAM" id="Phobius"/>
    </source>
</evidence>
<organism evidence="2 3">
    <name type="scientific">Paramecium sonneborni</name>
    <dbReference type="NCBI Taxonomy" id="65129"/>
    <lineage>
        <taxon>Eukaryota</taxon>
        <taxon>Sar</taxon>
        <taxon>Alveolata</taxon>
        <taxon>Ciliophora</taxon>
        <taxon>Intramacronucleata</taxon>
        <taxon>Oligohymenophorea</taxon>
        <taxon>Peniculida</taxon>
        <taxon>Parameciidae</taxon>
        <taxon>Paramecium</taxon>
    </lineage>
</organism>
<name>A0A8S1R287_9CILI</name>
<dbReference type="PANTHER" id="PTHR11319">
    <property type="entry name" value="G PROTEIN-COUPLED RECEPTOR-RELATED"/>
    <property type="match status" value="1"/>
</dbReference>
<keyword evidence="1" id="KW-0812">Transmembrane</keyword>
<feature type="transmembrane region" description="Helical" evidence="1">
    <location>
        <begin position="2746"/>
        <end position="2766"/>
    </location>
</feature>
<evidence type="ECO:0000313" key="3">
    <source>
        <dbReference type="Proteomes" id="UP000692954"/>
    </source>
</evidence>
<protein>
    <recommendedName>
        <fullName evidence="4">Transmembrane protein</fullName>
    </recommendedName>
</protein>
<dbReference type="OrthoDB" id="77931at2759"/>
<keyword evidence="1" id="KW-1133">Transmembrane helix</keyword>
<feature type="transmembrane region" description="Helical" evidence="1">
    <location>
        <begin position="2644"/>
        <end position="2664"/>
    </location>
</feature>
<gene>
    <name evidence="2" type="ORF">PSON_ATCC_30995.1.T1270149</name>
</gene>
<feature type="transmembrane region" description="Helical" evidence="1">
    <location>
        <begin position="2494"/>
        <end position="2515"/>
    </location>
</feature>
<keyword evidence="3" id="KW-1185">Reference proteome</keyword>
<sequence>MFEILYFIKIVQSTCDYTSFDQFQLRSNNFYQEHSYVRGIQYAFGVWTQFAPIRKNSYSNKSKSYFDSQRNLDGFHILNFQNDGKLQTLFYQQPIYETAYPTLMILQYTQSGVIPYKIQEGLFYYEGYWIFTYFSFNYDNKYNFASYSTGDDRFFNFLVTNRRLQAQTTNAKLEYGGQGIYNIGTNQYNMNIFLGRISIITTFQYSIIFFNNNDKAKFISFISTCSIPQACQDQVEVLFFKDPCNKNNCTHRQFHVDIPGLRHMFDFWIKRESQKVHSEKEIIFSYGGLFQNLEPFYQLVLYWRVVNQHVILLHHLDIYYLVPGELETQYNDNFLIQLYKPRSNYEQWCYLKYEFLKIGVYQYVYLSIFQSCCDIWEQYYILNFAYYQQYSNYQATLTLFTESVNGTIVPFEGLISNLRFRYCYTVDFQFGKEFNINCNALCKTCTGPTKYDCASCYDDQNRYLQSEIQQCLCQFGFQESDSLKCQKSFLNSISEYKELYKELYKEFSIIETQQLLMCKYGYFEVWKDLQFIGCIQCPYFSQSNNQIRCLNCLLDSHKWYLKPICNIDYQSNGSDQYFYEQLDYLSQELFIIHIDLMVTELCNGCEKIVEVKSQHSIIKFVNSQKILFQCKSFLYVNNNSCQFCDQNCLNCKENGECMQCDEALYLKNGKCNLCPEECTFCNLNTEIDIIQCKYCKKGYTLINYNCIKCGYLCDDCEQRINKKTGLNYNKCLKCSFNTYISLDGESCYFNTLEHCIYPFQFSIVDNSINTILVDFQPEEIENIKSGCTYCSSISYLTPTDNIFTCTPQGIDEIKDGCYQILNLSGYMDCSIGINNLMDVGFSYCTQFIPHCFACIRLNWEYGNVCYLCDDGYYNDYYTSFCKKCDPECALCIQTDSSKIVKSSILKIISIINDFQGLLHYQQLTQNPNNKEINIICTKCADGYVQYQNKCIQKCPIYCKECKIQNDQHICISCIQFQNSYYQIYNGTCIQCPSNCKSCYPRQYEEKTQINPYFQNYDFDYFSNKCITSSSNDLYFDQDIHQFIQCEKFKEGCQNYIEINLYIYCNQIDLDNYINSLDQNQQDIQRKFHILLQNINLSLYEYHEYQLYLNQNFIKKFTYQFKFVENQTCNLNKDLFIQSNLQTNCFNLIELNLYINGANSNVILNNLLHISNFTHITIQNFNIHIQDGRIELNNIKCYSIKFQTINLIQNQIENKLFDNLILIQESCELVILNFSIYNLNLHSQNGLFLFTNKFSTSSLIIISFTIKQSQFYNTYTFNFQTKQLLTVDIKNLFIQNSKFEKTILLNQSYENKKIKIENFIFQNSNIINTFSFLNFQSTQLVEIIKIQILASILQDSIFLSSSKILNLREFGFQDLNLQGQSTLITNSNLINFEEISIQNGYFKDNVYSNKNAFILLLNLQSVLLESVEIINNSIINQNQKDSFIKNIELSTINIQSIKVTFDKLLIQRGIGFSEFTIKNTKTFQLLNSAITLYEKYQFKSLFNNHECNLTSLNQFLYNNLINFQDVSQIYFENTNVSNLILYDSVLFEVQEISQQQSDIIILNCNFYSNILHQINKYQKISLISINSNFDLNLNITQVKFSENLQNLQKESNPKKQSLILIVEASQSQTFLINCIIENNMNLNGLGSMLYVDSDQIVIENSRFFSNSVFLYDTLKQFLRWGLNQEIHLENLQRLYVISSSGGNGNLQCRSILLKNIHLANSISKYGAAFVFNMVENGIIQIVNSTFENLESDLIESIQGGAFHISSQSSYLGIKVTNTKFMNISTRKAGSIFYIVPSKIQVSVSIYYSTLQDIFSIQGGLIYVEKSIHQIFFFEMLSCFLTQNQQNFIKYINSLPDLSNNELDILTLEYSFIYCYDCQIKIKDFSISNYIFIPLFQFYGNINLLNILISDTIFSNRLLQFSTLKESDQIILHKLELKNCTQMTVTDKIPQQQKGNQLIKKLLVTSCSHNLIDAPQSVGSYFEIFSNFNEINLLQKLFDSILQSTTAMVLFTGFEFQNKIKLFQVILQNNDCNYCLNGLLNFKISQKSVIIIEQITVQNSKCGINGCISFLSFQSQRILQNQDFYNSLEKSNIPIQISQLLCKNNQAQNGGCLYIQNQKIQLISSLIYGNKAQYGGAIFTTGNTSTLISKDLTIINNTAKFGSGIYNQNNLNRNIQGLKLIDNKGLNQIVEYPQQIYLEILKNKMFIPTITQQTSNLQIAEIMAENGQRIIINVPTGIPLAQYKKFEIVKNKYNSQTMEMNLYGINSQLEIVQNLTNTYCELSIKNINSELGKKQNLRLNKYKFYFNQSTNSYNLNDLVFLIPQDLNQTFELSIQCNSIYVPIVNKINKFIEGYHQNYILKLLIKSYECQLGEYSQNSQDYCHQCNVDQKQYSVTIGATYCQIIDDRKIQEITQAQIFLRQGYWRISVTTSQIDFCLNRYQNCIGGWGVGNDLCQKGYIGALCEQCDYYNIRGDGGYQRIHQFQCQFCEAQSLQQLINLTITLIIFFVLYLIINYLAQKRLQRIRQNLTQFKGSFNLYYSKQNEILIGQSIKIILIYFQIISLTQELNSTFSDGIQQLINYLGNPFTLLGVFKDCQLLDLGINVIYLQILQNFLCLLIIITLFVCICFCMIFFFKQKITQMAFFNFTYLLYIFIVGSFIRSMFQLIGFRNIQNVYWIYKNVTYNYWNINHLRLVFLCFLPIIVGLGIVLPTSLLQKLKRGLFLKNRVPFKDFGFWFTSYQIKRYQWEIYKLFISYGMICIVIMIDANTTLRGSISYALLICYTKLFQDYQVYNNKNMNRFENKLNILSIIILISCTLLSIDENKNSIFNDIIIIFMNVIFSFGFVFMILHFWQLNSSSIKIVLCEIFQELGQYFDIFNRFNIFKLHSKASIQQQQRRFELLKEFLKQKSKEQIIIKKEFQDSNESFRY</sequence>
<keyword evidence="1" id="KW-0472">Membrane</keyword>
<dbReference type="PANTHER" id="PTHR11319:SF35">
    <property type="entry name" value="OUTER MEMBRANE PROTEIN PMPC-RELATED"/>
    <property type="match status" value="1"/>
</dbReference>